<sequence length="408" mass="44942">MGIKSKSSNLFRVEGFPSLILINILFGVSFSFVLPFTSLFGIDEVGMSNTSFGVFMTVSSIANVIVSTYIGKISDGNLSRRSLLLICSLAAAVGYATYAFVRDYYVLLIVSSLVLGIASSSLAQMFAYARELLTRSRLPENETPLYMNVFRTFFALSWTIGPALGSFILIKLGFKGLYLFVAAIYLIIIVSVFFFMKKSDDVQEKELRTRASAPSVPLRTIIFQSHILINLIAFTLIKAATTIGSMNMSQFMIKELHSGEEQIGIVFSIPPIFEIPFMLLTGVLATRVDNRILIRLGMLSATLYFTLLYVASHPWEVYLIQILSAATISITSGVAITYFQNFIPDMPGTATSLYMNTSTVGSMVAFLLFGFTAELYGYRFVNLVCALLAVASLVLLLAVRKREARASA</sequence>
<feature type="transmembrane region" description="Helical" evidence="9">
    <location>
        <begin position="377"/>
        <end position="399"/>
    </location>
</feature>
<dbReference type="PANTHER" id="PTHR23535:SF2">
    <property type="entry name" value="SUGAR EFFLUX TRANSPORTER A-RELATED"/>
    <property type="match status" value="1"/>
</dbReference>
<feature type="transmembrane region" description="Helical" evidence="9">
    <location>
        <begin position="107"/>
        <end position="128"/>
    </location>
</feature>
<dbReference type="STRING" id="717606.PaecuDRAFT_3539"/>
<dbReference type="SUPFAM" id="SSF103473">
    <property type="entry name" value="MFS general substrate transporter"/>
    <property type="match status" value="1"/>
</dbReference>
<evidence type="ECO:0000256" key="5">
    <source>
        <dbReference type="ARBA" id="ARBA00022597"/>
    </source>
</evidence>
<keyword evidence="3" id="KW-0813">Transport</keyword>
<proteinExistence type="inferred from homology"/>
<keyword evidence="5" id="KW-0762">Sugar transport</keyword>
<keyword evidence="4" id="KW-1003">Cell membrane</keyword>
<comment type="similarity">
    <text evidence="2">Belongs to the major facilitator superfamily. Set transporter family.</text>
</comment>
<evidence type="ECO:0000256" key="3">
    <source>
        <dbReference type="ARBA" id="ARBA00022448"/>
    </source>
</evidence>
<evidence type="ECO:0000313" key="11">
    <source>
        <dbReference type="EMBL" id="EFM09492.1"/>
    </source>
</evidence>
<keyword evidence="12" id="KW-1185">Reference proteome</keyword>
<evidence type="ECO:0000256" key="4">
    <source>
        <dbReference type="ARBA" id="ARBA00022475"/>
    </source>
</evidence>
<feature type="transmembrane region" description="Helical" evidence="9">
    <location>
        <begin position="20"/>
        <end position="40"/>
    </location>
</feature>
<feature type="transmembrane region" description="Helical" evidence="9">
    <location>
        <begin position="216"/>
        <end position="243"/>
    </location>
</feature>
<accession>E0ID37</accession>
<organism evidence="11 12">
    <name type="scientific">Paenibacillus curdlanolyticus YK9</name>
    <dbReference type="NCBI Taxonomy" id="717606"/>
    <lineage>
        <taxon>Bacteria</taxon>
        <taxon>Bacillati</taxon>
        <taxon>Bacillota</taxon>
        <taxon>Bacilli</taxon>
        <taxon>Bacillales</taxon>
        <taxon>Paenibacillaceae</taxon>
        <taxon>Paenibacillus</taxon>
    </lineage>
</organism>
<dbReference type="PROSITE" id="PS50850">
    <property type="entry name" value="MFS"/>
    <property type="match status" value="1"/>
</dbReference>
<feature type="transmembrane region" description="Helical" evidence="9">
    <location>
        <begin position="318"/>
        <end position="339"/>
    </location>
</feature>
<dbReference type="AlphaFoldDB" id="E0ID37"/>
<evidence type="ECO:0000256" key="1">
    <source>
        <dbReference type="ARBA" id="ARBA00004651"/>
    </source>
</evidence>
<dbReference type="GO" id="GO:0022857">
    <property type="term" value="F:transmembrane transporter activity"/>
    <property type="evidence" value="ECO:0007669"/>
    <property type="project" value="InterPro"/>
</dbReference>
<evidence type="ECO:0000256" key="8">
    <source>
        <dbReference type="ARBA" id="ARBA00023136"/>
    </source>
</evidence>
<keyword evidence="6 9" id="KW-0812">Transmembrane</keyword>
<keyword evidence="7 9" id="KW-1133">Transmembrane helix</keyword>
<feature type="domain" description="Major facilitator superfamily (MFS) profile" evidence="10">
    <location>
        <begin position="15"/>
        <end position="404"/>
    </location>
</feature>
<feature type="transmembrane region" description="Helical" evidence="9">
    <location>
        <begin position="52"/>
        <end position="71"/>
    </location>
</feature>
<evidence type="ECO:0000256" key="6">
    <source>
        <dbReference type="ARBA" id="ARBA00022692"/>
    </source>
</evidence>
<dbReference type="Pfam" id="PF07690">
    <property type="entry name" value="MFS_1"/>
    <property type="match status" value="1"/>
</dbReference>
<dbReference type="EMBL" id="AEDD01000010">
    <property type="protein sequence ID" value="EFM09492.1"/>
    <property type="molecule type" value="Genomic_DNA"/>
</dbReference>
<evidence type="ECO:0000259" key="10">
    <source>
        <dbReference type="PROSITE" id="PS50850"/>
    </source>
</evidence>
<dbReference type="InterPro" id="IPR020846">
    <property type="entry name" value="MFS_dom"/>
</dbReference>
<comment type="subcellular location">
    <subcellularLocation>
        <location evidence="1">Cell membrane</location>
        <topology evidence="1">Multi-pass membrane protein</topology>
    </subcellularLocation>
</comment>
<dbReference type="InterPro" id="IPR036259">
    <property type="entry name" value="MFS_trans_sf"/>
</dbReference>
<feature type="transmembrane region" description="Helical" evidence="9">
    <location>
        <begin position="149"/>
        <end position="170"/>
    </location>
</feature>
<protein>
    <submittedName>
        <fullName evidence="11">Major facilitator superfamily MFS_1</fullName>
    </submittedName>
</protein>
<dbReference type="CDD" id="cd17471">
    <property type="entry name" value="MFS_Set"/>
    <property type="match status" value="1"/>
</dbReference>
<keyword evidence="8 9" id="KW-0472">Membrane</keyword>
<dbReference type="GO" id="GO:0005886">
    <property type="term" value="C:plasma membrane"/>
    <property type="evidence" value="ECO:0007669"/>
    <property type="project" value="UniProtKB-SubCell"/>
</dbReference>
<feature type="transmembrane region" description="Helical" evidence="9">
    <location>
        <begin position="83"/>
        <end position="101"/>
    </location>
</feature>
<feature type="transmembrane region" description="Helical" evidence="9">
    <location>
        <begin position="292"/>
        <end position="312"/>
    </location>
</feature>
<gene>
    <name evidence="11" type="ORF">PaecuDRAFT_3539</name>
</gene>
<dbReference type="PANTHER" id="PTHR23535">
    <property type="entry name" value="SUGAR EFFLUX TRANSPORTER A-RELATED"/>
    <property type="match status" value="1"/>
</dbReference>
<evidence type="ECO:0000256" key="9">
    <source>
        <dbReference type="SAM" id="Phobius"/>
    </source>
</evidence>
<evidence type="ECO:0000256" key="2">
    <source>
        <dbReference type="ARBA" id="ARBA00006523"/>
    </source>
</evidence>
<dbReference type="InterPro" id="IPR011701">
    <property type="entry name" value="MFS"/>
</dbReference>
<feature type="transmembrane region" description="Helical" evidence="9">
    <location>
        <begin position="176"/>
        <end position="195"/>
    </location>
</feature>
<dbReference type="Gene3D" id="1.20.1250.20">
    <property type="entry name" value="MFS general substrate transporter like domains"/>
    <property type="match status" value="2"/>
</dbReference>
<name>E0ID37_9BACL</name>
<evidence type="ECO:0000313" key="12">
    <source>
        <dbReference type="Proteomes" id="UP000005387"/>
    </source>
</evidence>
<evidence type="ECO:0000256" key="7">
    <source>
        <dbReference type="ARBA" id="ARBA00022989"/>
    </source>
</evidence>
<dbReference type="eggNOG" id="COG2814">
    <property type="taxonomic scope" value="Bacteria"/>
</dbReference>
<feature type="transmembrane region" description="Helical" evidence="9">
    <location>
        <begin position="351"/>
        <end position="371"/>
    </location>
</feature>
<reference evidence="11 12" key="1">
    <citation type="submission" date="2010-07" db="EMBL/GenBank/DDBJ databases">
        <title>The draft genome of Paenibacillus curdlanolyticus YK9.</title>
        <authorList>
            <consortium name="US DOE Joint Genome Institute (JGI-PGF)"/>
            <person name="Lucas S."/>
            <person name="Copeland A."/>
            <person name="Lapidus A."/>
            <person name="Cheng J.-F."/>
            <person name="Bruce D."/>
            <person name="Goodwin L."/>
            <person name="Pitluck S."/>
            <person name="Land M.L."/>
            <person name="Hauser L."/>
            <person name="Chang Y.-J."/>
            <person name="Jeffries C."/>
            <person name="Anderson I.J."/>
            <person name="Johnson E."/>
            <person name="Loganathan U."/>
            <person name="Mulhopadhyay B."/>
            <person name="Kyrpides N."/>
            <person name="Woyke T.J."/>
        </authorList>
    </citation>
    <scope>NUCLEOTIDE SEQUENCE [LARGE SCALE GENOMIC DNA]</scope>
    <source>
        <strain evidence="11 12">YK9</strain>
    </source>
</reference>
<dbReference type="Proteomes" id="UP000005387">
    <property type="component" value="Unassembled WGS sequence"/>
</dbReference>
<feature type="transmembrane region" description="Helical" evidence="9">
    <location>
        <begin position="263"/>
        <end position="285"/>
    </location>
</feature>